<dbReference type="OMA" id="RPWLFAD"/>
<accession>A0A5J4Z1Y6</accession>
<evidence type="ECO:0000256" key="14">
    <source>
        <dbReference type="PIRSR" id="PIRSR006621-2"/>
    </source>
</evidence>
<keyword evidence="14" id="KW-0547">Nucleotide-binding</keyword>
<comment type="caution">
    <text evidence="16">The sequence shown here is derived from an EMBL/GenBank/DDBJ whole genome shotgun (WGS) entry which is preliminary data.</text>
</comment>
<comment type="cofactor">
    <cofactor evidence="1 12 14">
        <name>FMN</name>
        <dbReference type="ChEBI" id="CHEBI:58210"/>
    </cofactor>
</comment>
<evidence type="ECO:0000256" key="9">
    <source>
        <dbReference type="ARBA" id="ARBA00048342"/>
    </source>
</evidence>
<keyword evidence="4 12" id="KW-0288">FMN</keyword>
<comment type="catalytic activity">
    <reaction evidence="8">
        <text>5,6-dihydrouridine(47) in tRNA + NAD(+) = uridine(47) in tRNA + NADH + H(+)</text>
        <dbReference type="Rhea" id="RHEA:53364"/>
        <dbReference type="Rhea" id="RHEA-COMP:13539"/>
        <dbReference type="Rhea" id="RHEA-COMP:13540"/>
        <dbReference type="ChEBI" id="CHEBI:15378"/>
        <dbReference type="ChEBI" id="CHEBI:57540"/>
        <dbReference type="ChEBI" id="CHEBI:57945"/>
        <dbReference type="ChEBI" id="CHEBI:65315"/>
        <dbReference type="ChEBI" id="CHEBI:74443"/>
        <dbReference type="EC" id="1.3.1.89"/>
    </reaction>
    <physiologicalReaction direction="right-to-left" evidence="8">
        <dbReference type="Rhea" id="RHEA:53366"/>
    </physiologicalReaction>
</comment>
<dbReference type="InterPro" id="IPR013785">
    <property type="entry name" value="Aldolase_TIM"/>
</dbReference>
<keyword evidence="5 12" id="KW-0819">tRNA processing</keyword>
<evidence type="ECO:0000256" key="13">
    <source>
        <dbReference type="PIRSR" id="PIRSR006621-1"/>
    </source>
</evidence>
<evidence type="ECO:0000256" key="12">
    <source>
        <dbReference type="PIRNR" id="PIRNR006621"/>
    </source>
</evidence>
<dbReference type="Proteomes" id="UP000324585">
    <property type="component" value="Unassembled WGS sequence"/>
</dbReference>
<dbReference type="InterPro" id="IPR035587">
    <property type="entry name" value="DUS-like_FMN-bd"/>
</dbReference>
<dbReference type="InterPro" id="IPR018517">
    <property type="entry name" value="tRNA_hU_synthase_CS"/>
</dbReference>
<feature type="binding site" evidence="14">
    <location>
        <position position="138"/>
    </location>
    <ligand>
        <name>FMN</name>
        <dbReference type="ChEBI" id="CHEBI:58210"/>
    </ligand>
</feature>
<evidence type="ECO:0000256" key="5">
    <source>
        <dbReference type="ARBA" id="ARBA00022694"/>
    </source>
</evidence>
<comment type="catalytic activity">
    <reaction evidence="11">
        <text>5,6-dihydrouridine(47) in tRNA + NADP(+) = uridine(47) in tRNA + NADPH + H(+)</text>
        <dbReference type="Rhea" id="RHEA:53360"/>
        <dbReference type="Rhea" id="RHEA-COMP:13539"/>
        <dbReference type="Rhea" id="RHEA-COMP:13540"/>
        <dbReference type="ChEBI" id="CHEBI:15378"/>
        <dbReference type="ChEBI" id="CHEBI:57783"/>
        <dbReference type="ChEBI" id="CHEBI:58349"/>
        <dbReference type="ChEBI" id="CHEBI:65315"/>
        <dbReference type="ChEBI" id="CHEBI:74443"/>
        <dbReference type="EC" id="1.3.1.89"/>
    </reaction>
    <physiologicalReaction direction="right-to-left" evidence="11">
        <dbReference type="Rhea" id="RHEA:53362"/>
    </physiologicalReaction>
</comment>
<dbReference type="InterPro" id="IPR001269">
    <property type="entry name" value="DUS_fam"/>
</dbReference>
<feature type="active site" description="Proton donor" evidence="13">
    <location>
        <position position="92"/>
    </location>
</feature>
<proteinExistence type="inferred from homology"/>
<feature type="domain" description="DUS-like FMN-binding" evidence="15">
    <location>
        <begin position="1"/>
        <end position="267"/>
    </location>
</feature>
<comment type="catalytic activity">
    <reaction evidence="10">
        <text>a 5,6-dihydrouridine in mRNA + NADP(+) = a uridine in mRNA + NADPH + H(+)</text>
        <dbReference type="Rhea" id="RHEA:69855"/>
        <dbReference type="Rhea" id="RHEA-COMP:14658"/>
        <dbReference type="Rhea" id="RHEA-COMP:17789"/>
        <dbReference type="ChEBI" id="CHEBI:15378"/>
        <dbReference type="ChEBI" id="CHEBI:57783"/>
        <dbReference type="ChEBI" id="CHEBI:58349"/>
        <dbReference type="ChEBI" id="CHEBI:65315"/>
        <dbReference type="ChEBI" id="CHEBI:74443"/>
    </reaction>
    <physiologicalReaction direction="right-to-left" evidence="10">
        <dbReference type="Rhea" id="RHEA:69857"/>
    </physiologicalReaction>
</comment>
<dbReference type="PANTHER" id="PTHR45846:SF1">
    <property type="entry name" value="TRNA-DIHYDROURIDINE(47) SYNTHASE [NAD(P)(+)]-LIKE"/>
    <property type="match status" value="1"/>
</dbReference>
<evidence type="ECO:0000256" key="3">
    <source>
        <dbReference type="ARBA" id="ARBA00022630"/>
    </source>
</evidence>
<dbReference type="GO" id="GO:0050660">
    <property type="term" value="F:flavin adenine dinucleotide binding"/>
    <property type="evidence" value="ECO:0007669"/>
    <property type="project" value="InterPro"/>
</dbReference>
<dbReference type="EC" id="1.3.1.-" evidence="12"/>
<dbReference type="CDD" id="cd02801">
    <property type="entry name" value="DUS_like_FMN"/>
    <property type="match status" value="1"/>
</dbReference>
<feature type="binding site" evidence="14">
    <location>
        <position position="169"/>
    </location>
    <ligand>
        <name>FMN</name>
        <dbReference type="ChEBI" id="CHEBI:58210"/>
    </ligand>
</feature>
<dbReference type="GO" id="GO:0102265">
    <property type="term" value="F:tRNA-dihydrouridine47 synthase activity"/>
    <property type="evidence" value="ECO:0007669"/>
    <property type="project" value="UniProtKB-EC"/>
</dbReference>
<dbReference type="OrthoDB" id="5366at2759"/>
<evidence type="ECO:0000256" key="7">
    <source>
        <dbReference type="ARBA" id="ARBA00023002"/>
    </source>
</evidence>
<dbReference type="PANTHER" id="PTHR45846">
    <property type="entry name" value="TRNA-DIHYDROURIDINE(47) SYNTHASE [NAD(P)(+)]-LIKE"/>
    <property type="match status" value="1"/>
</dbReference>
<evidence type="ECO:0000256" key="4">
    <source>
        <dbReference type="ARBA" id="ARBA00022643"/>
    </source>
</evidence>
<comment type="catalytic activity">
    <reaction evidence="9">
        <text>a 5,6-dihydrouridine in mRNA + NAD(+) = a uridine in mRNA + NADH + H(+)</text>
        <dbReference type="Rhea" id="RHEA:69851"/>
        <dbReference type="Rhea" id="RHEA-COMP:14658"/>
        <dbReference type="Rhea" id="RHEA-COMP:17789"/>
        <dbReference type="ChEBI" id="CHEBI:15378"/>
        <dbReference type="ChEBI" id="CHEBI:57540"/>
        <dbReference type="ChEBI" id="CHEBI:57945"/>
        <dbReference type="ChEBI" id="CHEBI:65315"/>
        <dbReference type="ChEBI" id="CHEBI:74443"/>
    </reaction>
    <physiologicalReaction direction="right-to-left" evidence="9">
        <dbReference type="Rhea" id="RHEA:69853"/>
    </physiologicalReaction>
</comment>
<evidence type="ECO:0000256" key="10">
    <source>
        <dbReference type="ARBA" id="ARBA00049447"/>
    </source>
</evidence>
<dbReference type="GO" id="GO:0106414">
    <property type="term" value="F:mRNA dihydrouridine synthase activity"/>
    <property type="evidence" value="ECO:0007669"/>
    <property type="project" value="RHEA"/>
</dbReference>
<evidence type="ECO:0000256" key="8">
    <source>
        <dbReference type="ARBA" id="ARBA00048266"/>
    </source>
</evidence>
<evidence type="ECO:0000313" key="16">
    <source>
        <dbReference type="EMBL" id="KAA8497290.1"/>
    </source>
</evidence>
<comment type="similarity">
    <text evidence="2">Belongs to the Dus family. Dus3 subfamily.</text>
</comment>
<dbReference type="GO" id="GO:0003723">
    <property type="term" value="F:RNA binding"/>
    <property type="evidence" value="ECO:0007669"/>
    <property type="project" value="TreeGrafter"/>
</dbReference>
<comment type="similarity">
    <text evidence="12">Belongs to the dus family.</text>
</comment>
<evidence type="ECO:0000259" key="15">
    <source>
        <dbReference type="Pfam" id="PF01207"/>
    </source>
</evidence>
<feature type="binding site" evidence="14">
    <location>
        <position position="59"/>
    </location>
    <ligand>
        <name>FMN</name>
        <dbReference type="ChEBI" id="CHEBI:58210"/>
    </ligand>
</feature>
<gene>
    <name evidence="16" type="ORF">FVE85_1019</name>
</gene>
<evidence type="ECO:0000256" key="1">
    <source>
        <dbReference type="ARBA" id="ARBA00001917"/>
    </source>
</evidence>
<evidence type="ECO:0000313" key="17">
    <source>
        <dbReference type="Proteomes" id="UP000324585"/>
    </source>
</evidence>
<dbReference type="Gene3D" id="3.20.20.70">
    <property type="entry name" value="Aldolase class I"/>
    <property type="match status" value="1"/>
</dbReference>
<keyword evidence="7 12" id="KW-0560">Oxidoreductase</keyword>
<name>A0A5J4Z1Y6_PORPP</name>
<dbReference type="PROSITE" id="PS01136">
    <property type="entry name" value="UPF0034"/>
    <property type="match status" value="1"/>
</dbReference>
<dbReference type="EMBL" id="VRMN01000002">
    <property type="protein sequence ID" value="KAA8497290.1"/>
    <property type="molecule type" value="Genomic_DNA"/>
</dbReference>
<keyword evidence="3 12" id="KW-0285">Flavoprotein</keyword>
<evidence type="ECO:0000256" key="2">
    <source>
        <dbReference type="ARBA" id="ARBA00005451"/>
    </source>
</evidence>
<dbReference type="Pfam" id="PF01207">
    <property type="entry name" value="Dus"/>
    <property type="match status" value="1"/>
</dbReference>
<protein>
    <recommendedName>
        <fullName evidence="12">tRNA-dihydrouridine synthase</fullName>
        <ecNumber evidence="12">1.3.1.-</ecNumber>
    </recommendedName>
</protein>
<dbReference type="AlphaFoldDB" id="A0A5J4Z1Y6"/>
<sequence length="360" mass="39827">MAGITNWPFRSLCREFAHNDGLFVSEMVLASGLVDEGGNAEKTAMIGAFHESESPRSIQLYGTEPELLRRAVRRLIEDEHTRVDSIDLNFGCPMKKITSKGGGAAIPADPQKLRDIVNAVVQEASRADAPRNVPITAKFRLGLSAELGDTFLDCGRACEDAGIAMVGLHARYADQMYSGEADWSKIRTLQEALTIPVLGNGDIWTAHDMHQMMEQTGCAGVIIGRGCLGRPWLFAELHAAWNGDTEMSAGALSVAMIASTMLRHTHRARDWFCNTYGLPEIRVVESMRKHFRYYCGFLESRRTASNKTAPLLSEVNRVSTFDEVEAFCLRLSHSDDITLNHEVLANPHLIHKLNRKGLSS</sequence>
<keyword evidence="6" id="KW-0521">NADP</keyword>
<keyword evidence="17" id="KW-1185">Reference proteome</keyword>
<dbReference type="SUPFAM" id="SSF51395">
    <property type="entry name" value="FMN-linked oxidoreductases"/>
    <property type="match status" value="1"/>
</dbReference>
<feature type="binding site" evidence="14">
    <location>
        <begin position="224"/>
        <end position="225"/>
    </location>
    <ligand>
        <name>FMN</name>
        <dbReference type="ChEBI" id="CHEBI:58210"/>
    </ligand>
</feature>
<comment type="function">
    <text evidence="12">Catalyzes the synthesis of dihydrouridine, a modified base found in the D-loop of most tRNAs.</text>
</comment>
<reference evidence="17" key="1">
    <citation type="journal article" date="2019" name="Nat. Commun.">
        <title>Expansion of phycobilisome linker gene families in mesophilic red algae.</title>
        <authorList>
            <person name="Lee J."/>
            <person name="Kim D."/>
            <person name="Bhattacharya D."/>
            <person name="Yoon H.S."/>
        </authorList>
    </citation>
    <scope>NUCLEOTIDE SEQUENCE [LARGE SCALE GENOMIC DNA]</scope>
    <source>
        <strain evidence="17">CCMP 1328</strain>
    </source>
</reference>
<dbReference type="PIRSF" id="PIRSF006621">
    <property type="entry name" value="Dus"/>
    <property type="match status" value="1"/>
</dbReference>
<evidence type="ECO:0000256" key="11">
    <source>
        <dbReference type="ARBA" id="ARBA00049513"/>
    </source>
</evidence>
<organism evidence="16 17">
    <name type="scientific">Porphyridium purpureum</name>
    <name type="common">Red alga</name>
    <name type="synonym">Porphyridium cruentum</name>
    <dbReference type="NCBI Taxonomy" id="35688"/>
    <lineage>
        <taxon>Eukaryota</taxon>
        <taxon>Rhodophyta</taxon>
        <taxon>Bangiophyceae</taxon>
        <taxon>Porphyridiales</taxon>
        <taxon>Porphyridiaceae</taxon>
        <taxon>Porphyridium</taxon>
    </lineage>
</organism>
<evidence type="ECO:0000256" key="6">
    <source>
        <dbReference type="ARBA" id="ARBA00022857"/>
    </source>
</evidence>